<dbReference type="NCBIfam" id="NF041384">
    <property type="entry name" value="YHS_seleno_dom"/>
    <property type="match status" value="1"/>
</dbReference>
<feature type="chain" id="PRO_5004658943" description="YHS domain-containing protein" evidence="1">
    <location>
        <begin position="25"/>
        <end position="250"/>
    </location>
</feature>
<sequence>MKIKFFTTLALASMLSLGSGCSLADSQNTSNPCAANPCASVNPCASPCAANPCASPCAANPCASPCAANPCASPCAANPCASNPCAANPCAGNPCAASNPCAAASATAPAIYTDPEAGDNLAIRGYDPVAYFVEGKPVEGESSLQYQWNGATWQFANEANLAQFTANPEAFAPQYGGYCAKALSDNNLASSIPEAWKIVDGKLYLNYSMEAQEEWLQDVPGKIAKGDEFWPGILETAGVIYYDTVGAVQL</sequence>
<reference evidence="3 4" key="1">
    <citation type="submission" date="2013-05" db="EMBL/GenBank/DDBJ databases">
        <title>Draft genome sequence of Rubidibacter lacunae KORDI 51-2.</title>
        <authorList>
            <person name="Choi D.H."/>
            <person name="Noh J.H."/>
            <person name="Kwon K.-K."/>
            <person name="Lee J.-H."/>
            <person name="Ryu J.-Y."/>
        </authorList>
    </citation>
    <scope>NUCLEOTIDE SEQUENCE [LARGE SCALE GENOMIC DNA]</scope>
    <source>
        <strain evidence="3 4">KORDI 51-2</strain>
    </source>
</reference>
<evidence type="ECO:0000313" key="3">
    <source>
        <dbReference type="EMBL" id="ERN41195.1"/>
    </source>
</evidence>
<feature type="domain" description="YHS" evidence="2">
    <location>
        <begin position="129"/>
        <end position="175"/>
    </location>
</feature>
<protein>
    <recommendedName>
        <fullName evidence="2">YHS domain-containing protein</fullName>
    </recommendedName>
</protein>
<dbReference type="STRING" id="582515.KR51_00022590"/>
<gene>
    <name evidence="3" type="ORF">KR51_00022590</name>
</gene>
<dbReference type="AlphaFoldDB" id="U5DNC0"/>
<comment type="caution">
    <text evidence="3">The sequence shown here is derived from an EMBL/GenBank/DDBJ whole genome shotgun (WGS) entry which is preliminary data.</text>
</comment>
<dbReference type="eggNOG" id="COG3350">
    <property type="taxonomic scope" value="Bacteria"/>
</dbReference>
<evidence type="ECO:0000259" key="2">
    <source>
        <dbReference type="Pfam" id="PF04945"/>
    </source>
</evidence>
<dbReference type="PROSITE" id="PS51257">
    <property type="entry name" value="PROKAR_LIPOPROTEIN"/>
    <property type="match status" value="1"/>
</dbReference>
<dbReference type="Proteomes" id="UP000016960">
    <property type="component" value="Unassembled WGS sequence"/>
</dbReference>
<dbReference type="OrthoDB" id="344729at2"/>
<keyword evidence="4" id="KW-1185">Reference proteome</keyword>
<dbReference type="InParanoid" id="U5DNC0"/>
<name>U5DNC0_9CHRO</name>
<evidence type="ECO:0000313" key="4">
    <source>
        <dbReference type="Proteomes" id="UP000016960"/>
    </source>
</evidence>
<evidence type="ECO:0000256" key="1">
    <source>
        <dbReference type="SAM" id="SignalP"/>
    </source>
</evidence>
<dbReference type="Pfam" id="PF04945">
    <property type="entry name" value="YHS"/>
    <property type="match status" value="1"/>
</dbReference>
<accession>U5DNC0</accession>
<dbReference type="EMBL" id="ASSJ01000053">
    <property type="protein sequence ID" value="ERN41195.1"/>
    <property type="molecule type" value="Genomic_DNA"/>
</dbReference>
<feature type="signal peptide" evidence="1">
    <location>
        <begin position="1"/>
        <end position="24"/>
    </location>
</feature>
<organism evidence="3 4">
    <name type="scientific">Rubidibacter lacunae KORDI 51-2</name>
    <dbReference type="NCBI Taxonomy" id="582515"/>
    <lineage>
        <taxon>Bacteria</taxon>
        <taxon>Bacillati</taxon>
        <taxon>Cyanobacteriota</taxon>
        <taxon>Cyanophyceae</taxon>
        <taxon>Oscillatoriophycideae</taxon>
        <taxon>Chroococcales</taxon>
        <taxon>Aphanothecaceae</taxon>
        <taxon>Rubidibacter</taxon>
    </lineage>
</organism>
<proteinExistence type="predicted"/>
<keyword evidence="1" id="KW-0732">Signal</keyword>
<dbReference type="InterPro" id="IPR007029">
    <property type="entry name" value="YHS_dom"/>
</dbReference>